<feature type="signal peptide" evidence="1">
    <location>
        <begin position="1"/>
        <end position="25"/>
    </location>
</feature>
<name>A0A3S8ZNV0_9NEIS</name>
<dbReference type="OrthoDB" id="8592924at2"/>
<dbReference type="EMBL" id="CP034433">
    <property type="protein sequence ID" value="AZN35120.1"/>
    <property type="molecule type" value="Genomic_DNA"/>
</dbReference>
<dbReference type="KEGG" id="iod:EJO50_00640"/>
<reference evidence="3 4" key="1">
    <citation type="submission" date="2018-12" db="EMBL/GenBank/DDBJ databases">
        <title>Complete genome sequence of Iodobacter sp. H11R3.</title>
        <authorList>
            <person name="Bae J.-W."/>
        </authorList>
    </citation>
    <scope>NUCLEOTIDE SEQUENCE [LARGE SCALE GENOMIC DNA]</scope>
    <source>
        <strain evidence="3 4">H11R3</strain>
    </source>
</reference>
<evidence type="ECO:0000256" key="1">
    <source>
        <dbReference type="SAM" id="SignalP"/>
    </source>
</evidence>
<dbReference type="Proteomes" id="UP000282438">
    <property type="component" value="Chromosome"/>
</dbReference>
<feature type="chain" id="PRO_5019262466" evidence="1">
    <location>
        <begin position="26"/>
        <end position="269"/>
    </location>
</feature>
<dbReference type="Gene3D" id="3.40.190.10">
    <property type="entry name" value="Periplasmic binding protein-like II"/>
    <property type="match status" value="2"/>
</dbReference>
<evidence type="ECO:0000313" key="4">
    <source>
        <dbReference type="Proteomes" id="UP000282438"/>
    </source>
</evidence>
<keyword evidence="1" id="KW-0732">Signal</keyword>
<accession>A0A3S8ZNV0</accession>
<feature type="domain" description="Solute-binding protein family 3/N-terminal" evidence="2">
    <location>
        <begin position="45"/>
        <end position="185"/>
    </location>
</feature>
<dbReference type="InterPro" id="IPR001638">
    <property type="entry name" value="Solute-binding_3/MltF_N"/>
</dbReference>
<dbReference type="Pfam" id="PF00497">
    <property type="entry name" value="SBP_bac_3"/>
    <property type="match status" value="1"/>
</dbReference>
<gene>
    <name evidence="3" type="ORF">EJO50_00640</name>
</gene>
<organism evidence="3 4">
    <name type="scientific">Iodobacter ciconiae</name>
    <dbReference type="NCBI Taxonomy" id="2496266"/>
    <lineage>
        <taxon>Bacteria</taxon>
        <taxon>Pseudomonadati</taxon>
        <taxon>Pseudomonadota</taxon>
        <taxon>Betaproteobacteria</taxon>
        <taxon>Neisseriales</taxon>
        <taxon>Chitinibacteraceae</taxon>
        <taxon>Iodobacter</taxon>
    </lineage>
</organism>
<dbReference type="SUPFAM" id="SSF53850">
    <property type="entry name" value="Periplasmic binding protein-like II"/>
    <property type="match status" value="1"/>
</dbReference>
<dbReference type="AlphaFoldDB" id="A0A3S8ZNV0"/>
<sequence length="269" mass="29766">MSKQITAIHILAAVLLTAMTSTAHSAGGCSRPVVVAASPLGFFMDIDEQNKVSGIIPDFLAEISKATACQFVYDVMPRVRALRMLESGEIDLIAASKTPKRDAVADYVNVLSEQVSLISLKDWQGSNNVLDDLMQGKMQVNVVRGFDSGPKYLELIASLRKKNRVEDVLNTDVIAQKMFNKRCDATIMGVSGFIKSAEKYNLESRLRITSIDSFPPVGAGFYFPKNSLPEKDRMLLINEITLKVKAGRVKELYKKKVIKWEGAENSLLF</sequence>
<protein>
    <submittedName>
        <fullName evidence="3">Transporter substrate-binding domain-containing protein</fullName>
    </submittedName>
</protein>
<keyword evidence="4" id="KW-1185">Reference proteome</keyword>
<proteinExistence type="predicted"/>
<evidence type="ECO:0000313" key="3">
    <source>
        <dbReference type="EMBL" id="AZN35120.1"/>
    </source>
</evidence>
<evidence type="ECO:0000259" key="2">
    <source>
        <dbReference type="Pfam" id="PF00497"/>
    </source>
</evidence>
<dbReference type="PROSITE" id="PS51257">
    <property type="entry name" value="PROKAR_LIPOPROTEIN"/>
    <property type="match status" value="1"/>
</dbReference>
<dbReference type="RefSeq" id="WP_125971096.1">
    <property type="nucleotide sequence ID" value="NZ_CP034433.1"/>
</dbReference>